<feature type="region of interest" description="Disordered" evidence="1">
    <location>
        <begin position="165"/>
        <end position="186"/>
    </location>
</feature>
<dbReference type="WBParaSite" id="PDA_v2.g3393.t1">
    <property type="protein sequence ID" value="PDA_v2.g3393.t1"/>
    <property type="gene ID" value="PDA_v2.g3393"/>
</dbReference>
<evidence type="ECO:0000313" key="2">
    <source>
        <dbReference type="Proteomes" id="UP000887578"/>
    </source>
</evidence>
<reference evidence="3" key="1">
    <citation type="submission" date="2022-11" db="UniProtKB">
        <authorList>
            <consortium name="WormBaseParasite"/>
        </authorList>
    </citation>
    <scope>IDENTIFICATION</scope>
</reference>
<evidence type="ECO:0000256" key="1">
    <source>
        <dbReference type="SAM" id="MobiDB-lite"/>
    </source>
</evidence>
<feature type="compositionally biased region" description="Pro residues" evidence="1">
    <location>
        <begin position="32"/>
        <end position="43"/>
    </location>
</feature>
<accession>A0A914QIJ6</accession>
<proteinExistence type="predicted"/>
<sequence>MYNSAVRNLIKKYRENPAVDEVSDKHFQMNPSPLPPPPPPPPVAQQQQQYPAENVEQYPSTPQTFTPLNYSYTTPPGFEGVQLTDQTQQSVASTPRKRRTPLSKDKQSTKTTKKSVNSQIVDEIAEHVMANRNIYPVNSNEQIVSKDNQVIPKSNLKESIKRYLDAKPGEHTPPGTNRVSSILKADPKVVDHKRSFKPENWKKYL</sequence>
<feature type="compositionally biased region" description="Polar residues" evidence="1">
    <location>
        <begin position="57"/>
        <end position="74"/>
    </location>
</feature>
<protein>
    <submittedName>
        <fullName evidence="3">Uncharacterized protein</fullName>
    </submittedName>
</protein>
<feature type="region of interest" description="Disordered" evidence="1">
    <location>
        <begin position="15"/>
        <end position="117"/>
    </location>
</feature>
<dbReference type="AlphaFoldDB" id="A0A914QIJ6"/>
<name>A0A914QIJ6_9BILA</name>
<feature type="compositionally biased region" description="Polar residues" evidence="1">
    <location>
        <begin position="83"/>
        <end position="93"/>
    </location>
</feature>
<feature type="compositionally biased region" description="Basic and acidic residues" evidence="1">
    <location>
        <begin position="15"/>
        <end position="27"/>
    </location>
</feature>
<keyword evidence="2" id="KW-1185">Reference proteome</keyword>
<evidence type="ECO:0000313" key="3">
    <source>
        <dbReference type="WBParaSite" id="PDA_v2.g3393.t1"/>
    </source>
</evidence>
<dbReference type="Proteomes" id="UP000887578">
    <property type="component" value="Unplaced"/>
</dbReference>
<organism evidence="2 3">
    <name type="scientific">Panagrolaimus davidi</name>
    <dbReference type="NCBI Taxonomy" id="227884"/>
    <lineage>
        <taxon>Eukaryota</taxon>
        <taxon>Metazoa</taxon>
        <taxon>Ecdysozoa</taxon>
        <taxon>Nematoda</taxon>
        <taxon>Chromadorea</taxon>
        <taxon>Rhabditida</taxon>
        <taxon>Tylenchina</taxon>
        <taxon>Panagrolaimomorpha</taxon>
        <taxon>Panagrolaimoidea</taxon>
        <taxon>Panagrolaimidae</taxon>
        <taxon>Panagrolaimus</taxon>
    </lineage>
</organism>